<dbReference type="InterPro" id="IPR028939">
    <property type="entry name" value="P5C_Rdtase_cat_N"/>
</dbReference>
<proteinExistence type="predicted"/>
<dbReference type="RefSeq" id="WP_229534026.1">
    <property type="nucleotide sequence ID" value="NZ_JAJHJB010000004.1"/>
</dbReference>
<name>A0ABS8HRX6_9FIRM</name>
<feature type="domain" description="Pyrroline-5-carboxylate reductase catalytic N-terminal" evidence="1">
    <location>
        <begin position="2"/>
        <end position="88"/>
    </location>
</feature>
<dbReference type="SUPFAM" id="SSF51735">
    <property type="entry name" value="NAD(P)-binding Rossmann-fold domains"/>
    <property type="match status" value="1"/>
</dbReference>
<evidence type="ECO:0000313" key="2">
    <source>
        <dbReference type="EMBL" id="MCC5464589.1"/>
    </source>
</evidence>
<protein>
    <submittedName>
        <fullName evidence="2">NAD(P)-binding domain-containing protein</fullName>
    </submittedName>
</protein>
<reference evidence="2" key="1">
    <citation type="submission" date="2021-11" db="EMBL/GenBank/DDBJ databases">
        <title>Description of a new species Pelosinus isolated from the bottom sediments of Lake Baikal.</title>
        <authorList>
            <person name="Zakharyuk A."/>
        </authorList>
    </citation>
    <scope>NUCLEOTIDE SEQUENCE</scope>
    <source>
        <strain evidence="2">Bkl1</strain>
    </source>
</reference>
<gene>
    <name evidence="2" type="ORF">LMF89_04315</name>
</gene>
<dbReference type="Gene3D" id="3.40.50.720">
    <property type="entry name" value="NAD(P)-binding Rossmann-like Domain"/>
    <property type="match status" value="1"/>
</dbReference>
<comment type="caution">
    <text evidence="2">The sequence shown here is derived from an EMBL/GenBank/DDBJ whole genome shotgun (WGS) entry which is preliminary data.</text>
</comment>
<dbReference type="Proteomes" id="UP001165492">
    <property type="component" value="Unassembled WGS sequence"/>
</dbReference>
<keyword evidence="3" id="KW-1185">Reference proteome</keyword>
<accession>A0ABS8HRX6</accession>
<evidence type="ECO:0000259" key="1">
    <source>
        <dbReference type="Pfam" id="PF03807"/>
    </source>
</evidence>
<evidence type="ECO:0000313" key="3">
    <source>
        <dbReference type="Proteomes" id="UP001165492"/>
    </source>
</evidence>
<dbReference type="Pfam" id="PF03807">
    <property type="entry name" value="F420_oxidored"/>
    <property type="match status" value="1"/>
</dbReference>
<sequence>MKVGLVGIGRMGRVLAGLLAGQVDLVIFDRNIEKVEKAAEEISVSTVGSLGEMAELGIVILALPDPEVVSCIKVFNDIGKNVTVINIATNASQDMLNSIADSHVKCICAKFIGHAGEIALGHSPVIIVNQFPVELVAQTVEIFQLVGQVIIGKADLVYTINTVAAQKAIEAGMAIEEVLKQKGISDPGIIKNAIGQVAAGVMKSYADGTLGPFAREIVQSVKHKNETKACNFCV</sequence>
<organism evidence="2 3">
    <name type="scientific">Pelosinus baikalensis</name>
    <dbReference type="NCBI Taxonomy" id="2892015"/>
    <lineage>
        <taxon>Bacteria</taxon>
        <taxon>Bacillati</taxon>
        <taxon>Bacillota</taxon>
        <taxon>Negativicutes</taxon>
        <taxon>Selenomonadales</taxon>
        <taxon>Sporomusaceae</taxon>
        <taxon>Pelosinus</taxon>
    </lineage>
</organism>
<dbReference type="InterPro" id="IPR036291">
    <property type="entry name" value="NAD(P)-bd_dom_sf"/>
</dbReference>
<dbReference type="EMBL" id="JAJHJB010000004">
    <property type="protein sequence ID" value="MCC5464589.1"/>
    <property type="molecule type" value="Genomic_DNA"/>
</dbReference>